<evidence type="ECO:0000313" key="2">
    <source>
        <dbReference type="EMBL" id="CAH3039641.1"/>
    </source>
</evidence>
<gene>
    <name evidence="2" type="ORF">PLOB_00042818</name>
</gene>
<keyword evidence="3" id="KW-1185">Reference proteome</keyword>
<keyword evidence="1" id="KW-0812">Transmembrane</keyword>
<proteinExistence type="predicted"/>
<evidence type="ECO:0000313" key="3">
    <source>
        <dbReference type="Proteomes" id="UP001159405"/>
    </source>
</evidence>
<accession>A0ABN8MZY9</accession>
<dbReference type="EMBL" id="CALNXK010000007">
    <property type="protein sequence ID" value="CAH3039641.1"/>
    <property type="molecule type" value="Genomic_DNA"/>
</dbReference>
<dbReference type="Proteomes" id="UP001159405">
    <property type="component" value="Unassembled WGS sequence"/>
</dbReference>
<reference evidence="2 3" key="1">
    <citation type="submission" date="2022-05" db="EMBL/GenBank/DDBJ databases">
        <authorList>
            <consortium name="Genoscope - CEA"/>
            <person name="William W."/>
        </authorList>
    </citation>
    <scope>NUCLEOTIDE SEQUENCE [LARGE SCALE GENOMIC DNA]</scope>
</reference>
<keyword evidence="1" id="KW-0472">Membrane</keyword>
<feature type="transmembrane region" description="Helical" evidence="1">
    <location>
        <begin position="29"/>
        <end position="50"/>
    </location>
</feature>
<protein>
    <submittedName>
        <fullName evidence="2">Uncharacterized protein</fullName>
    </submittedName>
</protein>
<sequence>MDDIIGFQLTGLDTDEVEQSSACLSCWKVAVLVEGVLLTFLAVTVGILVLKGRAKHIGKAARDKNTESIKLGVKNTSLLNPAKDTHRRQAGVSDENEEGGCEYERVQPYGMECGYATLHRLSKKPGEGFYTSLTACDRGACSDSPIYVNQVPSSQYTSNGMSSLILKIMMKLIMFASLQLDLMYAKEITRTQTKSRLSVGSLGTRLRGSQVDGNLLSQIAKMADRSFANRVVLPVTDATYRNVEQKPAMLKVYEIELKAAYTHISNSAQAKRTGTSVDGNPMPTVPSKVAKSAKPGCPKAAHRIEDERLYKSLFKSLFNRAAYKSVICFR</sequence>
<name>A0ABN8MZY9_9CNID</name>
<comment type="caution">
    <text evidence="2">The sequence shown here is derived from an EMBL/GenBank/DDBJ whole genome shotgun (WGS) entry which is preliminary data.</text>
</comment>
<organism evidence="2 3">
    <name type="scientific">Porites lobata</name>
    <dbReference type="NCBI Taxonomy" id="104759"/>
    <lineage>
        <taxon>Eukaryota</taxon>
        <taxon>Metazoa</taxon>
        <taxon>Cnidaria</taxon>
        <taxon>Anthozoa</taxon>
        <taxon>Hexacorallia</taxon>
        <taxon>Scleractinia</taxon>
        <taxon>Fungiina</taxon>
        <taxon>Poritidae</taxon>
        <taxon>Porites</taxon>
    </lineage>
</organism>
<evidence type="ECO:0000256" key="1">
    <source>
        <dbReference type="SAM" id="Phobius"/>
    </source>
</evidence>
<keyword evidence="1" id="KW-1133">Transmembrane helix</keyword>